<dbReference type="EMBL" id="JBJXBP010000001">
    <property type="protein sequence ID" value="KAL3851446.1"/>
    <property type="molecule type" value="Genomic_DNA"/>
</dbReference>
<organism evidence="12 13">
    <name type="scientific">Penstemon smallii</name>
    <dbReference type="NCBI Taxonomy" id="265156"/>
    <lineage>
        <taxon>Eukaryota</taxon>
        <taxon>Viridiplantae</taxon>
        <taxon>Streptophyta</taxon>
        <taxon>Embryophyta</taxon>
        <taxon>Tracheophyta</taxon>
        <taxon>Spermatophyta</taxon>
        <taxon>Magnoliopsida</taxon>
        <taxon>eudicotyledons</taxon>
        <taxon>Gunneridae</taxon>
        <taxon>Pentapetalae</taxon>
        <taxon>asterids</taxon>
        <taxon>lamiids</taxon>
        <taxon>Lamiales</taxon>
        <taxon>Plantaginaceae</taxon>
        <taxon>Cheloneae</taxon>
        <taxon>Penstemon</taxon>
    </lineage>
</organism>
<feature type="compositionally biased region" description="Low complexity" evidence="9">
    <location>
        <begin position="209"/>
        <end position="219"/>
    </location>
</feature>
<dbReference type="SMART" id="SM00768">
    <property type="entry name" value="X8"/>
    <property type="match status" value="1"/>
</dbReference>
<keyword evidence="4 10" id="KW-0732">Signal</keyword>
<evidence type="ECO:0000256" key="9">
    <source>
        <dbReference type="SAM" id="MobiDB-lite"/>
    </source>
</evidence>
<evidence type="ECO:0000256" key="7">
    <source>
        <dbReference type="ARBA" id="ARBA00023180"/>
    </source>
</evidence>
<feature type="region of interest" description="Disordered" evidence="9">
    <location>
        <begin position="208"/>
        <end position="227"/>
    </location>
</feature>
<evidence type="ECO:0000313" key="12">
    <source>
        <dbReference type="EMBL" id="KAL3851446.1"/>
    </source>
</evidence>
<evidence type="ECO:0000256" key="8">
    <source>
        <dbReference type="ARBA" id="ARBA00023288"/>
    </source>
</evidence>
<accession>A0ABD3URM4</accession>
<feature type="region of interest" description="Disordered" evidence="9">
    <location>
        <begin position="87"/>
        <end position="119"/>
    </location>
</feature>
<proteinExistence type="predicted"/>
<keyword evidence="5" id="KW-0472">Membrane</keyword>
<dbReference type="AlphaFoldDB" id="A0ABD3URM4"/>
<evidence type="ECO:0000256" key="4">
    <source>
        <dbReference type="ARBA" id="ARBA00022729"/>
    </source>
</evidence>
<keyword evidence="2" id="KW-1003">Cell membrane</keyword>
<evidence type="ECO:0000256" key="6">
    <source>
        <dbReference type="ARBA" id="ARBA00023157"/>
    </source>
</evidence>
<feature type="signal peptide" evidence="10">
    <location>
        <begin position="1"/>
        <end position="25"/>
    </location>
</feature>
<feature type="domain" description="X8" evidence="11">
    <location>
        <begin position="122"/>
        <end position="206"/>
    </location>
</feature>
<evidence type="ECO:0000256" key="1">
    <source>
        <dbReference type="ARBA" id="ARBA00004609"/>
    </source>
</evidence>
<evidence type="ECO:0000256" key="3">
    <source>
        <dbReference type="ARBA" id="ARBA00022622"/>
    </source>
</evidence>
<keyword evidence="13" id="KW-1185">Reference proteome</keyword>
<feature type="chain" id="PRO_5044761245" description="X8 domain-containing protein" evidence="10">
    <location>
        <begin position="26"/>
        <end position="304"/>
    </location>
</feature>
<gene>
    <name evidence="12" type="ORF">ACJIZ3_013328</name>
</gene>
<sequence length="304" mass="31761">MAARILQRSMFFLLCVSCISDATITEKPSSKAIRESKKLYYPDNQIYFSSPMDDNIQRDNVPIINPTMPGTTPIVNPSTPPFTIPTTPGGTNPTINPINPPPTTTTGPPPTTTTPTTSGGGSWCIANPSASQTALQVALDYACGYGGADCSAIQPSGACYEPSTLRDHASYAFNNYYQRNPNPTSCVFGGAAQLTNTDPSHGNCRYASSTTTTPTTPTVPMTPTPTIPMTPTPTIPMTPPSMPTPVTPYTPGGGGNGFGSDPTGGYDYGSPTGTPSSAAAMSLNLLLLMAMNFLISSTAVANYF</sequence>
<evidence type="ECO:0000313" key="13">
    <source>
        <dbReference type="Proteomes" id="UP001634393"/>
    </source>
</evidence>
<dbReference type="PANTHER" id="PTHR31044">
    <property type="entry name" value="BETA-1,3 GLUCANASE"/>
    <property type="match status" value="1"/>
</dbReference>
<dbReference type="InterPro" id="IPR044788">
    <property type="entry name" value="X8_dom_prot"/>
</dbReference>
<evidence type="ECO:0000256" key="5">
    <source>
        <dbReference type="ARBA" id="ARBA00023136"/>
    </source>
</evidence>
<dbReference type="GO" id="GO:0005886">
    <property type="term" value="C:plasma membrane"/>
    <property type="evidence" value="ECO:0007669"/>
    <property type="project" value="UniProtKB-SubCell"/>
</dbReference>
<comment type="subcellular location">
    <subcellularLocation>
        <location evidence="1">Cell membrane</location>
        <topology evidence="1">Lipid-anchor</topology>
        <topology evidence="1">GPI-anchor</topology>
    </subcellularLocation>
</comment>
<dbReference type="Pfam" id="PF07983">
    <property type="entry name" value="X8"/>
    <property type="match status" value="1"/>
</dbReference>
<keyword evidence="3" id="KW-0336">GPI-anchor</keyword>
<comment type="caution">
    <text evidence="12">The sequence shown here is derived from an EMBL/GenBank/DDBJ whole genome shotgun (WGS) entry which is preliminary data.</text>
</comment>
<evidence type="ECO:0000256" key="2">
    <source>
        <dbReference type="ARBA" id="ARBA00022475"/>
    </source>
</evidence>
<keyword evidence="8" id="KW-0449">Lipoprotein</keyword>
<dbReference type="GO" id="GO:0009506">
    <property type="term" value="C:plasmodesma"/>
    <property type="evidence" value="ECO:0007669"/>
    <property type="project" value="UniProtKB-ARBA"/>
</dbReference>
<dbReference type="PRINTS" id="PR01217">
    <property type="entry name" value="PRICHEXTENSN"/>
</dbReference>
<dbReference type="FunFam" id="1.20.58.1040:FF:000001">
    <property type="entry name" value="Glucan endo-1,3-beta-glucosidase 4"/>
    <property type="match status" value="1"/>
</dbReference>
<evidence type="ECO:0000256" key="10">
    <source>
        <dbReference type="SAM" id="SignalP"/>
    </source>
</evidence>
<dbReference type="GO" id="GO:0098552">
    <property type="term" value="C:side of membrane"/>
    <property type="evidence" value="ECO:0007669"/>
    <property type="project" value="UniProtKB-KW"/>
</dbReference>
<dbReference type="Proteomes" id="UP001634393">
    <property type="component" value="Unassembled WGS sequence"/>
</dbReference>
<reference evidence="12 13" key="1">
    <citation type="submission" date="2024-12" db="EMBL/GenBank/DDBJ databases">
        <title>The unique morphological basis and parallel evolutionary history of personate flowers in Penstemon.</title>
        <authorList>
            <person name="Depatie T.H."/>
            <person name="Wessinger C.A."/>
        </authorList>
    </citation>
    <scope>NUCLEOTIDE SEQUENCE [LARGE SCALE GENOMIC DNA]</scope>
    <source>
        <strain evidence="12">WTNN_2</strain>
        <tissue evidence="12">Leaf</tissue>
    </source>
</reference>
<evidence type="ECO:0000259" key="11">
    <source>
        <dbReference type="SMART" id="SM00768"/>
    </source>
</evidence>
<feature type="compositionally biased region" description="Pro residues" evidence="9">
    <location>
        <begin position="98"/>
        <end position="112"/>
    </location>
</feature>
<keyword evidence="6" id="KW-1015">Disulfide bond</keyword>
<name>A0ABD3URM4_9LAMI</name>
<protein>
    <recommendedName>
        <fullName evidence="11">X8 domain-containing protein</fullName>
    </recommendedName>
</protein>
<keyword evidence="7" id="KW-0325">Glycoprotein</keyword>
<dbReference type="PANTHER" id="PTHR31044:SF132">
    <property type="entry name" value="BETA-1,3 GLUCANASE"/>
    <property type="match status" value="1"/>
</dbReference>
<dbReference type="Gene3D" id="1.20.58.1040">
    <property type="match status" value="1"/>
</dbReference>
<feature type="compositionally biased region" description="Low complexity" evidence="9">
    <location>
        <begin position="87"/>
        <end position="97"/>
    </location>
</feature>
<dbReference type="InterPro" id="IPR012946">
    <property type="entry name" value="X8"/>
</dbReference>